<evidence type="ECO:0000313" key="4">
    <source>
        <dbReference type="RefSeq" id="XP_014677411.1"/>
    </source>
</evidence>
<dbReference type="GeneID" id="106817267"/>
<sequence length="145" mass="16325">MFLSVTVCLLSLFPTGNSNTSKQGIDLQDVVFLLLSQPNSYHAGRADVFKRHLVEQAEAISDTPPRLIYLHDQWPQTGAWTMLPIVSSLVRTHMRNATWLFICEEETRVHLPRLLHTLSRYDAKKVGGSTGDTRPREPAITVVVT</sequence>
<feature type="region of interest" description="Disordered" evidence="1">
    <location>
        <begin position="126"/>
        <end position="145"/>
    </location>
</feature>
<feature type="signal peptide" evidence="2">
    <location>
        <begin position="1"/>
        <end position="18"/>
    </location>
</feature>
<dbReference type="Proteomes" id="UP000695022">
    <property type="component" value="Unplaced"/>
</dbReference>
<feature type="chain" id="PRO_5045980831" evidence="2">
    <location>
        <begin position="19"/>
        <end position="145"/>
    </location>
</feature>
<keyword evidence="3" id="KW-1185">Reference proteome</keyword>
<evidence type="ECO:0000256" key="1">
    <source>
        <dbReference type="SAM" id="MobiDB-lite"/>
    </source>
</evidence>
<reference evidence="4" key="1">
    <citation type="submission" date="2025-08" db="UniProtKB">
        <authorList>
            <consortium name="RefSeq"/>
        </authorList>
    </citation>
    <scope>IDENTIFICATION</scope>
</reference>
<evidence type="ECO:0000256" key="2">
    <source>
        <dbReference type="SAM" id="SignalP"/>
    </source>
</evidence>
<gene>
    <name evidence="4" type="primary">LOC106817267</name>
</gene>
<keyword evidence="2" id="KW-0732">Signal</keyword>
<proteinExistence type="predicted"/>
<name>A0ABM1EYZ0_PRICU</name>
<protein>
    <submittedName>
        <fullName evidence="4">Beta-1,3-glucosyltransferase-like</fullName>
    </submittedName>
</protein>
<organism evidence="3 4">
    <name type="scientific">Priapulus caudatus</name>
    <name type="common">Priapulid worm</name>
    <dbReference type="NCBI Taxonomy" id="37621"/>
    <lineage>
        <taxon>Eukaryota</taxon>
        <taxon>Metazoa</taxon>
        <taxon>Ecdysozoa</taxon>
        <taxon>Scalidophora</taxon>
        <taxon>Priapulida</taxon>
        <taxon>Priapulimorpha</taxon>
        <taxon>Priapulimorphida</taxon>
        <taxon>Priapulidae</taxon>
        <taxon>Priapulus</taxon>
    </lineage>
</organism>
<dbReference type="RefSeq" id="XP_014677411.1">
    <property type="nucleotide sequence ID" value="XM_014821925.1"/>
</dbReference>
<accession>A0ABM1EYZ0</accession>
<evidence type="ECO:0000313" key="3">
    <source>
        <dbReference type="Proteomes" id="UP000695022"/>
    </source>
</evidence>